<gene>
    <name evidence="2" type="ORF">EB1_00500</name>
</gene>
<evidence type="ECO:0000313" key="2">
    <source>
        <dbReference type="EMBL" id="GEM50260.1"/>
    </source>
</evidence>
<dbReference type="EMBL" id="BJXC01000001">
    <property type="protein sequence ID" value="GEM50260.1"/>
    <property type="molecule type" value="Genomic_DNA"/>
</dbReference>
<organism evidence="2 3">
    <name type="scientific">Empedobacter brevis NBRC 14943 = ATCC 43319</name>
    <dbReference type="NCBI Taxonomy" id="1218108"/>
    <lineage>
        <taxon>Bacteria</taxon>
        <taxon>Pseudomonadati</taxon>
        <taxon>Bacteroidota</taxon>
        <taxon>Flavobacteriia</taxon>
        <taxon>Flavobacteriales</taxon>
        <taxon>Weeksellaceae</taxon>
        <taxon>Empedobacter</taxon>
    </lineage>
</organism>
<sequence>MILDIKTFVYLGVSRNFMTNLDQIDYLKIFTIISPFIAAFIAARLTFFFTLKSKKFDILYANKIPAFKNINEKLIEYKIFCLGRVAYFEGNELSPYWSEDIGAFEFRKSITKIYEENSIFVSKKSRLSIENLINNLSLLCNMEIQLVDNVLDERIDLKETYFNAYIEVEKLIQILYNELNLK</sequence>
<dbReference type="RefSeq" id="WP_146810277.1">
    <property type="nucleotide sequence ID" value="NZ_BJXC01000001.1"/>
</dbReference>
<feature type="transmembrane region" description="Helical" evidence="1">
    <location>
        <begin position="26"/>
        <end position="51"/>
    </location>
</feature>
<protein>
    <submittedName>
        <fullName evidence="2">Uncharacterized protein</fullName>
    </submittedName>
</protein>
<accession>A0A511NBR2</accession>
<evidence type="ECO:0000313" key="3">
    <source>
        <dbReference type="Proteomes" id="UP000321245"/>
    </source>
</evidence>
<dbReference type="OrthoDB" id="1351419at2"/>
<reference evidence="2 3" key="1">
    <citation type="submission" date="2019-07" db="EMBL/GenBank/DDBJ databases">
        <title>Whole genome shotgun sequence of Empedobacter brevis NBRC 14943.</title>
        <authorList>
            <person name="Hosoyama A."/>
            <person name="Uohara A."/>
            <person name="Ohji S."/>
            <person name="Ichikawa N."/>
        </authorList>
    </citation>
    <scope>NUCLEOTIDE SEQUENCE [LARGE SCALE GENOMIC DNA]</scope>
    <source>
        <strain evidence="2 3">NBRC 14943</strain>
    </source>
</reference>
<keyword evidence="1" id="KW-0472">Membrane</keyword>
<dbReference type="AlphaFoldDB" id="A0A511NBR2"/>
<proteinExistence type="predicted"/>
<keyword evidence="1" id="KW-0812">Transmembrane</keyword>
<keyword evidence="1" id="KW-1133">Transmembrane helix</keyword>
<dbReference type="GeneID" id="84648356"/>
<comment type="caution">
    <text evidence="2">The sequence shown here is derived from an EMBL/GenBank/DDBJ whole genome shotgun (WGS) entry which is preliminary data.</text>
</comment>
<dbReference type="Proteomes" id="UP000321245">
    <property type="component" value="Unassembled WGS sequence"/>
</dbReference>
<name>A0A511NBR2_9FLAO</name>
<keyword evidence="3" id="KW-1185">Reference proteome</keyword>
<evidence type="ECO:0000256" key="1">
    <source>
        <dbReference type="SAM" id="Phobius"/>
    </source>
</evidence>